<dbReference type="OrthoDB" id="10261408at2759"/>
<protein>
    <recommendedName>
        <fullName evidence="4">Nitrogen assimilation transcription factor nit-4</fullName>
    </recommendedName>
</protein>
<proteinExistence type="predicted"/>
<feature type="region of interest" description="Disordered" evidence="1">
    <location>
        <begin position="603"/>
        <end position="624"/>
    </location>
</feature>
<evidence type="ECO:0000313" key="3">
    <source>
        <dbReference type="Proteomes" id="UP000622797"/>
    </source>
</evidence>
<evidence type="ECO:0000313" key="2">
    <source>
        <dbReference type="EMBL" id="KAF4973479.1"/>
    </source>
</evidence>
<dbReference type="AlphaFoldDB" id="A0A8H4UCB8"/>
<accession>A0A8H4UCB8</accession>
<evidence type="ECO:0000256" key="1">
    <source>
        <dbReference type="SAM" id="MobiDB-lite"/>
    </source>
</evidence>
<reference evidence="2" key="1">
    <citation type="journal article" date="2020" name="BMC Genomics">
        <title>Correction to: Identification and distribution of gene clusters required for synthesis of sphingolipid metabolism inhibitors in diverse species of the filamentous fungus Fusarium.</title>
        <authorList>
            <person name="Kim H.S."/>
            <person name="Lohmar J.M."/>
            <person name="Busman M."/>
            <person name="Brown D.W."/>
            <person name="Naumann T.A."/>
            <person name="Divon H.H."/>
            <person name="Lysoe E."/>
            <person name="Uhlig S."/>
            <person name="Proctor R.H."/>
        </authorList>
    </citation>
    <scope>NUCLEOTIDE SEQUENCE</scope>
    <source>
        <strain evidence="2">NRRL 20472</strain>
    </source>
</reference>
<comment type="caution">
    <text evidence="2">The sequence shown here is derived from an EMBL/GenBank/DDBJ whole genome shotgun (WGS) entry which is preliminary data.</text>
</comment>
<dbReference type="PANTHER" id="PTHR47256">
    <property type="entry name" value="ZN(II)2CYS6 TRANSCRIPTION FACTOR (EUROFUNG)-RELATED"/>
    <property type="match status" value="1"/>
</dbReference>
<feature type="region of interest" description="Disordered" evidence="1">
    <location>
        <begin position="83"/>
        <end position="111"/>
    </location>
</feature>
<gene>
    <name evidence="2" type="ORF">FSARC_248</name>
</gene>
<dbReference type="Proteomes" id="UP000622797">
    <property type="component" value="Unassembled WGS sequence"/>
</dbReference>
<dbReference type="CDD" id="cd12148">
    <property type="entry name" value="fungal_TF_MHR"/>
    <property type="match status" value="1"/>
</dbReference>
<name>A0A8H4UCB8_9HYPO</name>
<dbReference type="PANTHER" id="PTHR47256:SF1">
    <property type="entry name" value="ZN(II)2CYS6 TRANSCRIPTION FACTOR (EUROFUNG)"/>
    <property type="match status" value="1"/>
</dbReference>
<keyword evidence="3" id="KW-1185">Reference proteome</keyword>
<evidence type="ECO:0008006" key="4">
    <source>
        <dbReference type="Google" id="ProtNLM"/>
    </source>
</evidence>
<organism evidence="2 3">
    <name type="scientific">Fusarium sarcochroum</name>
    <dbReference type="NCBI Taxonomy" id="1208366"/>
    <lineage>
        <taxon>Eukaryota</taxon>
        <taxon>Fungi</taxon>
        <taxon>Dikarya</taxon>
        <taxon>Ascomycota</taxon>
        <taxon>Pezizomycotina</taxon>
        <taxon>Sordariomycetes</taxon>
        <taxon>Hypocreomycetidae</taxon>
        <taxon>Hypocreales</taxon>
        <taxon>Nectriaceae</taxon>
        <taxon>Fusarium</taxon>
        <taxon>Fusarium lateritium species complex</taxon>
    </lineage>
</organism>
<feature type="compositionally biased region" description="Acidic residues" evidence="1">
    <location>
        <begin position="608"/>
        <end position="624"/>
    </location>
</feature>
<reference evidence="2" key="2">
    <citation type="submission" date="2020-05" db="EMBL/GenBank/DDBJ databases">
        <authorList>
            <person name="Kim H.-S."/>
            <person name="Proctor R.H."/>
            <person name="Brown D.W."/>
        </authorList>
    </citation>
    <scope>NUCLEOTIDE SEQUENCE</scope>
    <source>
        <strain evidence="2">NRRL 20472</strain>
    </source>
</reference>
<feature type="compositionally biased region" description="Polar residues" evidence="1">
    <location>
        <begin position="83"/>
        <end position="99"/>
    </location>
</feature>
<dbReference type="InterPro" id="IPR053187">
    <property type="entry name" value="Notoamide_regulator"/>
</dbReference>
<sequence length="624" mass="71285">MKTGPESQAIDILRVLRSHADFDTAMSIIQPRIAQRNPGQERAAETPRHLGLESELMARHSLAFPPLQHLESDILKEVFNTGHASTTDSENDSSMTNEEPNPFPAHNTIRSPVPALDPCDERLEELDMSFWTAVPIPSDLAAKIISLYLETDHPLLGAFDPDLFVNDMINCRTEYCSHLLISAVMYWGCQLYTTLDSTVKHYRPQFCEEAEKRWTEEKWRDSLLTLAATQLLGLAYLGDGKDHYVLTYVSEVNSMGTRMGLFGVESSIAITKARELSPEMQSATSYAAWGTFNWIVLMALFYQQPGLSYPDYPPLLPIPGHAWHHVTDGSPESIRQTLQLRYMGDTFPVLCRFWRIIHEVTLKYYRDQPFPREGLSSHVTLSFAEYKYRELIAWAETLPPSMVRSEQSPHHVLVFHIWLHVAILSILRPFTVRARDSPKPLRLKTFPCKRSSPDAAYKASVHQLKRLIVVYRKNYKCSTYTMLWHTALIHVANAILGDTKDPAWRFYLFFCIQTYADLRRSFRFAETIGRSLVSMTLQQGDLTANEARRLMEQFEENRLSSSSDNIRATFMADLNLAMTDPEEASVESLSGRFEDIALFREFTNGGDSSEDEPMESDDNAWDTL</sequence>
<dbReference type="EMBL" id="JABEXW010000018">
    <property type="protein sequence ID" value="KAF4973479.1"/>
    <property type="molecule type" value="Genomic_DNA"/>
</dbReference>